<dbReference type="PANTHER" id="PTHR36452:SF1">
    <property type="entry name" value="DUF2461 DOMAIN-CONTAINING PROTEIN"/>
    <property type="match status" value="1"/>
</dbReference>
<evidence type="ECO:0000313" key="1">
    <source>
        <dbReference type="EMBL" id="AHW59666.1"/>
    </source>
</evidence>
<dbReference type="HOGENOM" id="CLU_036742_2_0_10"/>
<dbReference type="PIRSF" id="PIRSF028451">
    <property type="entry name" value="UCP028451"/>
    <property type="match status" value="1"/>
</dbReference>
<dbReference type="Proteomes" id="UP000181981">
    <property type="component" value="Unassembled WGS sequence"/>
</dbReference>
<reference evidence="1 3" key="1">
    <citation type="submission" date="2014-03" db="EMBL/GenBank/DDBJ databases">
        <title>Complete genome sequence of a deeply braunched marine Bacteroidia bacterium Draconibacterium orientale type strain FH5T.</title>
        <authorList>
            <person name="Li X."/>
            <person name="Wang X."/>
            <person name="Xie Z."/>
            <person name="Du Z."/>
            <person name="Chen G."/>
        </authorList>
    </citation>
    <scope>NUCLEOTIDE SEQUENCE [LARGE SCALE GENOMIC DNA]</scope>
    <source>
        <strain evidence="1 3">FH5</strain>
    </source>
</reference>
<dbReference type="eggNOG" id="COG5587">
    <property type="taxonomic scope" value="Bacteria"/>
</dbReference>
<evidence type="ECO:0000313" key="3">
    <source>
        <dbReference type="Proteomes" id="UP000023772"/>
    </source>
</evidence>
<dbReference type="AlphaFoldDB" id="X5DZD5"/>
<dbReference type="EMBL" id="CP007451">
    <property type="protein sequence ID" value="AHW59666.1"/>
    <property type="molecule type" value="Genomic_DNA"/>
</dbReference>
<name>X5DZD5_9BACT</name>
<gene>
    <name evidence="1" type="ORF">FH5T_08870</name>
    <name evidence="2" type="ORF">SAMN05444285_102115</name>
</gene>
<dbReference type="Pfam" id="PF09365">
    <property type="entry name" value="DUF2461"/>
    <property type="match status" value="1"/>
</dbReference>
<dbReference type="NCBIfam" id="TIGR02453">
    <property type="entry name" value="TIGR02453 family protein"/>
    <property type="match status" value="1"/>
</dbReference>
<dbReference type="PANTHER" id="PTHR36452">
    <property type="entry name" value="CHROMOSOME 12, WHOLE GENOME SHOTGUN SEQUENCE"/>
    <property type="match status" value="1"/>
</dbReference>
<organism evidence="2 4">
    <name type="scientific">Draconibacterium orientale</name>
    <dbReference type="NCBI Taxonomy" id="1168034"/>
    <lineage>
        <taxon>Bacteria</taxon>
        <taxon>Pseudomonadati</taxon>
        <taxon>Bacteroidota</taxon>
        <taxon>Bacteroidia</taxon>
        <taxon>Marinilabiliales</taxon>
        <taxon>Prolixibacteraceae</taxon>
        <taxon>Draconibacterium</taxon>
    </lineage>
</organism>
<dbReference type="OrthoDB" id="9794241at2"/>
<evidence type="ECO:0000313" key="4">
    <source>
        <dbReference type="Proteomes" id="UP000181981"/>
    </source>
</evidence>
<dbReference type="InterPro" id="IPR012808">
    <property type="entry name" value="CHP02453"/>
</dbReference>
<dbReference type="KEGG" id="dori:FH5T_08870"/>
<proteinExistence type="predicted"/>
<keyword evidence="3" id="KW-1185">Reference proteome</keyword>
<reference evidence="2 4" key="2">
    <citation type="submission" date="2016-10" db="EMBL/GenBank/DDBJ databases">
        <authorList>
            <person name="de Groot N.N."/>
        </authorList>
    </citation>
    <scope>NUCLEOTIDE SEQUENCE [LARGE SCALE GENOMIC DNA]</scope>
    <source>
        <strain evidence="2 4">DSM 25947</strain>
    </source>
</reference>
<dbReference type="InterPro" id="IPR015996">
    <property type="entry name" value="UCP028451"/>
</dbReference>
<protein>
    <submittedName>
        <fullName evidence="2">TIGR02453 family protein</fullName>
    </submittedName>
</protein>
<sequence length="217" mass="25453">MEKVLGFLKQLEENNNREWFNENRKWYEESREKLLFLTDVLINEIGEFDSAVRGLQPKDCVFRIFRDVRFSKDKRPYKTNFGSFICKGGRKSMNPGYYLHIEPGACFIAGGIYMPPAPVLKSIRNYMADHAEEFLEICNEPGFKKQFPEMFDDKLKLAPKGFPKDHEHIDLLKYKSYIYSKQLGDRLVSGNGYITEVVQLYEQLYPVNVFLYEALAE</sequence>
<dbReference type="RefSeq" id="WP_038557540.1">
    <property type="nucleotide sequence ID" value="NZ_FOHT01000002.1"/>
</dbReference>
<dbReference type="EMBL" id="FOHT01000002">
    <property type="protein sequence ID" value="SES80074.1"/>
    <property type="molecule type" value="Genomic_DNA"/>
</dbReference>
<dbReference type="Proteomes" id="UP000023772">
    <property type="component" value="Chromosome"/>
</dbReference>
<accession>X5DZD5</accession>
<evidence type="ECO:0000313" key="2">
    <source>
        <dbReference type="EMBL" id="SES80074.1"/>
    </source>
</evidence>